<comment type="caution">
    <text evidence="2">The sequence shown here is derived from an EMBL/GenBank/DDBJ whole genome shotgun (WGS) entry which is preliminary data.</text>
</comment>
<proteinExistence type="predicted"/>
<protein>
    <submittedName>
        <fullName evidence="2">Uncharacterized protein</fullName>
    </submittedName>
</protein>
<gene>
    <name evidence="2" type="ORF">SNEC2469_LOCUS2015</name>
</gene>
<evidence type="ECO:0000313" key="3">
    <source>
        <dbReference type="Proteomes" id="UP000601435"/>
    </source>
</evidence>
<evidence type="ECO:0000256" key="1">
    <source>
        <dbReference type="SAM" id="MobiDB-lite"/>
    </source>
</evidence>
<dbReference type="EMBL" id="CAJNJA010006367">
    <property type="protein sequence ID" value="CAE7209314.1"/>
    <property type="molecule type" value="Genomic_DNA"/>
</dbReference>
<evidence type="ECO:0000313" key="2">
    <source>
        <dbReference type="EMBL" id="CAE7209314.1"/>
    </source>
</evidence>
<organism evidence="2 3">
    <name type="scientific">Symbiodinium necroappetens</name>
    <dbReference type="NCBI Taxonomy" id="1628268"/>
    <lineage>
        <taxon>Eukaryota</taxon>
        <taxon>Sar</taxon>
        <taxon>Alveolata</taxon>
        <taxon>Dinophyceae</taxon>
        <taxon>Suessiales</taxon>
        <taxon>Symbiodiniaceae</taxon>
        <taxon>Symbiodinium</taxon>
    </lineage>
</organism>
<sequence>MFAFSSHGSVAESETSAEESSDVSFVSDDDALVLEEVDVDGSAGQNALAIPEATAHFDVSGADVKPGNPPKWRDLTRILLPGDVVNILGGNVWGHCGLVTKAIEVYQFPVLFAKVPANGKDQGSPISVVELDFRVDVFIFEVLQSASNMPTIFLSQIGVVVHPNTRDVCMVRRVRGGVLLRNSHSGEPLIVQILLSPFNEVTLERSLLAQSISEVMSAPETRWSPTTAVRAFFRHAHLKPSRYGRRNRRRRLAAQLQHGWLVRPVCSTVPPRVWQKYLHKRSQLPRKPLPSHNDEGAEVTRGMRSGSHLLYCGRDCLEEEEESFCCPSWNTPTRQCGPFKGRQCPSCLRSQWALPSDDADPQVAFAEDVLRMVPVKDDRVLPEELVTNLLATGVWTQVNLDDPLPFHRQSASAGDEGPALRSCACVLPVLSGGSWGSPDATLTTGLMHVRGICTILHRSTLRSQAEYS</sequence>
<accession>A0A812JLN2</accession>
<feature type="region of interest" description="Disordered" evidence="1">
    <location>
        <begin position="1"/>
        <end position="24"/>
    </location>
</feature>
<dbReference type="Proteomes" id="UP000601435">
    <property type="component" value="Unassembled WGS sequence"/>
</dbReference>
<reference evidence="2" key="1">
    <citation type="submission" date="2021-02" db="EMBL/GenBank/DDBJ databases">
        <authorList>
            <person name="Dougan E. K."/>
            <person name="Rhodes N."/>
            <person name="Thang M."/>
            <person name="Chan C."/>
        </authorList>
    </citation>
    <scope>NUCLEOTIDE SEQUENCE</scope>
</reference>
<dbReference type="OrthoDB" id="422891at2759"/>
<name>A0A812JLN2_9DINO</name>
<keyword evidence="3" id="KW-1185">Reference proteome</keyword>
<feature type="compositionally biased region" description="Acidic residues" evidence="1">
    <location>
        <begin position="15"/>
        <end position="24"/>
    </location>
</feature>
<dbReference type="AlphaFoldDB" id="A0A812JLN2"/>